<gene>
    <name evidence="4" type="ORF">AXX12_07890</name>
</gene>
<dbReference type="STRING" id="1794912.AXX12_07890"/>
<dbReference type="EMBL" id="LSGP01000017">
    <property type="protein sequence ID" value="KYZ76347.1"/>
    <property type="molecule type" value="Genomic_DNA"/>
</dbReference>
<organism evidence="4 5">
    <name type="scientific">Anaerosporomusa subterranea</name>
    <dbReference type="NCBI Taxonomy" id="1794912"/>
    <lineage>
        <taxon>Bacteria</taxon>
        <taxon>Bacillati</taxon>
        <taxon>Bacillota</taxon>
        <taxon>Negativicutes</taxon>
        <taxon>Acetonemataceae</taxon>
        <taxon>Anaerosporomusa</taxon>
    </lineage>
</organism>
<keyword evidence="2" id="KW-1133">Transmembrane helix</keyword>
<dbReference type="CDD" id="cd12797">
    <property type="entry name" value="M23_peptidase"/>
    <property type="match status" value="1"/>
</dbReference>
<keyword evidence="1" id="KW-0732">Signal</keyword>
<dbReference type="PANTHER" id="PTHR21666:SF289">
    <property type="entry name" value="L-ALA--D-GLU ENDOPEPTIDASE"/>
    <property type="match status" value="1"/>
</dbReference>
<accession>A0A154BQV8</accession>
<dbReference type="RefSeq" id="WP_066241655.1">
    <property type="nucleotide sequence ID" value="NZ_LSGP01000017.1"/>
</dbReference>
<dbReference type="PANTHER" id="PTHR21666">
    <property type="entry name" value="PEPTIDASE-RELATED"/>
    <property type="match status" value="1"/>
</dbReference>
<dbReference type="InterPro" id="IPR016047">
    <property type="entry name" value="M23ase_b-sheet_dom"/>
</dbReference>
<feature type="domain" description="M23ase beta-sheet core" evidence="3">
    <location>
        <begin position="141"/>
        <end position="234"/>
    </location>
</feature>
<dbReference type="OrthoDB" id="9801106at2"/>
<evidence type="ECO:0000256" key="2">
    <source>
        <dbReference type="SAM" id="Phobius"/>
    </source>
</evidence>
<dbReference type="Gene3D" id="2.70.70.10">
    <property type="entry name" value="Glucose Permease (Domain IIA)"/>
    <property type="match status" value="1"/>
</dbReference>
<sequence>MLNRISQRLWPIEYWQNKKKQFMAGGLSGRRIWLASGLAGLAVLFSITVAAGILTARPYEQARHIPLRPLSEDQLLPSQLLQRDPSEVATKQIAQRKSVANNSLSTPEPVIPAHPSAWPTPGAINHEFGWQEHPVLKDWRYHIGVDLSAAAGQPVTAALSGKVTELRQDARTGLTVIVSAGSWTVHHGSLATATVKPGDPVIAGQTIGSAGESFQEPYPHIHLAIEKNGQFVNPVEVLPSR</sequence>
<feature type="transmembrane region" description="Helical" evidence="2">
    <location>
        <begin position="32"/>
        <end position="54"/>
    </location>
</feature>
<dbReference type="SUPFAM" id="SSF51261">
    <property type="entry name" value="Duplicated hybrid motif"/>
    <property type="match status" value="1"/>
</dbReference>
<proteinExistence type="predicted"/>
<name>A0A154BQV8_ANASB</name>
<comment type="caution">
    <text evidence="4">The sequence shown here is derived from an EMBL/GenBank/DDBJ whole genome shotgun (WGS) entry which is preliminary data.</text>
</comment>
<evidence type="ECO:0000313" key="4">
    <source>
        <dbReference type="EMBL" id="KYZ76347.1"/>
    </source>
</evidence>
<dbReference type="Proteomes" id="UP000076268">
    <property type="component" value="Unassembled WGS sequence"/>
</dbReference>
<dbReference type="AlphaFoldDB" id="A0A154BQV8"/>
<protein>
    <recommendedName>
        <fullName evidence="3">M23ase beta-sheet core domain-containing protein</fullName>
    </recommendedName>
</protein>
<dbReference type="GO" id="GO:0004222">
    <property type="term" value="F:metalloendopeptidase activity"/>
    <property type="evidence" value="ECO:0007669"/>
    <property type="project" value="TreeGrafter"/>
</dbReference>
<keyword evidence="2" id="KW-0472">Membrane</keyword>
<reference evidence="4 5" key="1">
    <citation type="submission" date="2016-02" db="EMBL/GenBank/DDBJ databases">
        <title>Anaerosporomusa subterraneum gen. nov., sp. nov., a spore-forming obligate anaerobe isolated from saprolite.</title>
        <authorList>
            <person name="Choi J.K."/>
            <person name="Shah M."/>
            <person name="Yee N."/>
        </authorList>
    </citation>
    <scope>NUCLEOTIDE SEQUENCE [LARGE SCALE GENOMIC DNA]</scope>
    <source>
        <strain evidence="4 5">RU4</strain>
    </source>
</reference>
<dbReference type="InterPro" id="IPR050570">
    <property type="entry name" value="Cell_wall_metabolism_enzyme"/>
</dbReference>
<keyword evidence="5" id="KW-1185">Reference proteome</keyword>
<dbReference type="InterPro" id="IPR011055">
    <property type="entry name" value="Dup_hybrid_motif"/>
</dbReference>
<evidence type="ECO:0000256" key="1">
    <source>
        <dbReference type="ARBA" id="ARBA00022729"/>
    </source>
</evidence>
<keyword evidence="2" id="KW-0812">Transmembrane</keyword>
<evidence type="ECO:0000259" key="3">
    <source>
        <dbReference type="Pfam" id="PF01551"/>
    </source>
</evidence>
<dbReference type="Pfam" id="PF01551">
    <property type="entry name" value="Peptidase_M23"/>
    <property type="match status" value="1"/>
</dbReference>
<evidence type="ECO:0000313" key="5">
    <source>
        <dbReference type="Proteomes" id="UP000076268"/>
    </source>
</evidence>